<organism evidence="2 3">
    <name type="scientific">Sistotremastrum suecicum HHB10207 ss-3</name>
    <dbReference type="NCBI Taxonomy" id="1314776"/>
    <lineage>
        <taxon>Eukaryota</taxon>
        <taxon>Fungi</taxon>
        <taxon>Dikarya</taxon>
        <taxon>Basidiomycota</taxon>
        <taxon>Agaricomycotina</taxon>
        <taxon>Agaricomycetes</taxon>
        <taxon>Sistotremastrales</taxon>
        <taxon>Sistotremastraceae</taxon>
        <taxon>Sistotremastrum</taxon>
    </lineage>
</organism>
<feature type="compositionally biased region" description="Acidic residues" evidence="1">
    <location>
        <begin position="85"/>
        <end position="104"/>
    </location>
</feature>
<reference evidence="2 3" key="1">
    <citation type="journal article" date="2016" name="Mol. Biol. Evol.">
        <title>Comparative Genomics of Early-Diverging Mushroom-Forming Fungi Provides Insights into the Origins of Lignocellulose Decay Capabilities.</title>
        <authorList>
            <person name="Nagy L.G."/>
            <person name="Riley R."/>
            <person name="Tritt A."/>
            <person name="Adam C."/>
            <person name="Daum C."/>
            <person name="Floudas D."/>
            <person name="Sun H."/>
            <person name="Yadav J.S."/>
            <person name="Pangilinan J."/>
            <person name="Larsson K.H."/>
            <person name="Matsuura K."/>
            <person name="Barry K."/>
            <person name="Labutti K."/>
            <person name="Kuo R."/>
            <person name="Ohm R.A."/>
            <person name="Bhattacharya S.S."/>
            <person name="Shirouzu T."/>
            <person name="Yoshinaga Y."/>
            <person name="Martin F.M."/>
            <person name="Grigoriev I.V."/>
            <person name="Hibbett D.S."/>
        </authorList>
    </citation>
    <scope>NUCLEOTIDE SEQUENCE [LARGE SCALE GENOMIC DNA]</scope>
    <source>
        <strain evidence="2 3">HHB10207 ss-3</strain>
    </source>
</reference>
<sequence length="557" mass="61487">MNMHININGGFRNRITRLSTILIALTLVTLLILSLSLASAFSQSAESSIFSIPLPLPLPLKNSFKSLLFPSNSSQSSSPPNESVNDNETEDENEDEPENDSDELAEGRRRRRLPPIYVISLPHRTDRRKNMERLRLALDIPLSPSSASFISSSSSPSPVSSDSSSLSSLEPSDILRSRSTGYTIQDMGSDRSKDSGSTVYDSPPNSDDSVIYATSNADLKHSILEKHERLVRHQRHKRLRRLRGPSTESLQRLDQFDEPNTGILGPRETLLLPEPDDLKTHETEADPPNEQDEAGGGGDEEAEWTYIPAIPSTSPQIDAIISHVRAYRLWLSSHSSPASSSTPSPSSASSTSFTSASSTSRTDENGPVEFPRYGYANTSLWPYTPLPQLPNSNTNTNSNSKYSKEQEEPLTCAINDTIPSYKPTMKHYRILSKGMIACWLSHLNTLNLIARHFQNHNQTQVLKNGSKRKRTRGDAAIVLEDDVDMESDIVEIVYAVLDNVPPNWDIIFLGTSSPLPLPLPNFALSNFANAKSSIQATAGPPNHLNPQYTPPPTPREI</sequence>
<proteinExistence type="predicted"/>
<dbReference type="OrthoDB" id="47375at2759"/>
<protein>
    <recommendedName>
        <fullName evidence="4">Glycosyltransferase family 25 protein</fullName>
    </recommendedName>
</protein>
<feature type="compositionally biased region" description="Low complexity" evidence="1">
    <location>
        <begin position="70"/>
        <end position="84"/>
    </location>
</feature>
<feature type="compositionally biased region" description="Acidic residues" evidence="1">
    <location>
        <begin position="285"/>
        <end position="300"/>
    </location>
</feature>
<feature type="compositionally biased region" description="Low complexity" evidence="1">
    <location>
        <begin position="334"/>
        <end position="360"/>
    </location>
</feature>
<feature type="compositionally biased region" description="Basic residues" evidence="1">
    <location>
        <begin position="233"/>
        <end position="243"/>
    </location>
</feature>
<feature type="compositionally biased region" description="Pro residues" evidence="1">
    <location>
        <begin position="548"/>
        <end position="557"/>
    </location>
</feature>
<feature type="compositionally biased region" description="Polar residues" evidence="1">
    <location>
        <begin position="195"/>
        <end position="211"/>
    </location>
</feature>
<evidence type="ECO:0008006" key="4">
    <source>
        <dbReference type="Google" id="ProtNLM"/>
    </source>
</evidence>
<feature type="compositionally biased region" description="Low complexity" evidence="1">
    <location>
        <begin position="145"/>
        <end position="172"/>
    </location>
</feature>
<keyword evidence="3" id="KW-1185">Reference proteome</keyword>
<feature type="region of interest" description="Disordered" evidence="1">
    <location>
        <begin position="145"/>
        <end position="211"/>
    </location>
</feature>
<name>A0A166HLH0_9AGAM</name>
<feature type="region of interest" description="Disordered" evidence="1">
    <location>
        <begin position="70"/>
        <end position="109"/>
    </location>
</feature>
<feature type="compositionally biased region" description="Low complexity" evidence="1">
    <location>
        <begin position="391"/>
        <end position="400"/>
    </location>
</feature>
<gene>
    <name evidence="2" type="ORF">SISSUDRAFT_1125402</name>
</gene>
<feature type="region of interest" description="Disordered" evidence="1">
    <location>
        <begin position="334"/>
        <end position="371"/>
    </location>
</feature>
<evidence type="ECO:0000256" key="1">
    <source>
        <dbReference type="SAM" id="MobiDB-lite"/>
    </source>
</evidence>
<dbReference type="Proteomes" id="UP000076798">
    <property type="component" value="Unassembled WGS sequence"/>
</dbReference>
<accession>A0A166HLH0</accession>
<feature type="region of interest" description="Disordered" evidence="1">
    <location>
        <begin position="233"/>
        <end position="300"/>
    </location>
</feature>
<evidence type="ECO:0000313" key="2">
    <source>
        <dbReference type="EMBL" id="KZT42842.1"/>
    </source>
</evidence>
<feature type="region of interest" description="Disordered" evidence="1">
    <location>
        <begin position="535"/>
        <end position="557"/>
    </location>
</feature>
<feature type="region of interest" description="Disordered" evidence="1">
    <location>
        <begin position="386"/>
        <end position="408"/>
    </location>
</feature>
<dbReference type="EMBL" id="KV428011">
    <property type="protein sequence ID" value="KZT42842.1"/>
    <property type="molecule type" value="Genomic_DNA"/>
</dbReference>
<dbReference type="AlphaFoldDB" id="A0A166HLH0"/>
<evidence type="ECO:0000313" key="3">
    <source>
        <dbReference type="Proteomes" id="UP000076798"/>
    </source>
</evidence>